<reference evidence="2" key="1">
    <citation type="submission" date="2016-11" db="EMBL/GenBank/DDBJ databases">
        <authorList>
            <person name="Jaros S."/>
            <person name="Januszkiewicz K."/>
            <person name="Wedrychowicz H."/>
        </authorList>
    </citation>
    <scope>NUCLEOTIDE SEQUENCE [LARGE SCALE GENOMIC DNA]</scope>
    <source>
        <strain evidence="2">DSM 19859</strain>
    </source>
</reference>
<evidence type="ECO:0000313" key="2">
    <source>
        <dbReference type="EMBL" id="SHI13454.1"/>
    </source>
</evidence>
<reference evidence="1 4" key="3">
    <citation type="submission" date="2018-07" db="EMBL/GenBank/DDBJ databases">
        <title>Leeuwenhoekiella genomics.</title>
        <authorList>
            <person name="Tahon G."/>
            <person name="Willems A."/>
        </authorList>
    </citation>
    <scope>NUCLEOTIDE SEQUENCE [LARGE SCALE GENOMIC DNA]</scope>
    <source>
        <strain evidence="1 4">LMG 24856</strain>
    </source>
</reference>
<sequence length="166" mass="19026">MTTLKLSSSSSKGDFKVLDGAKELCEVVYKNWFSSTAITNLNKSVIEIKPKNIWTSKVDLFKNDRNVGDITFNLKGQMVIRYINPDRTEVNYILKNVSGIKLKFEVYNAEKQLQFRLICTSKWHQLSYNYDVEPEAFDKQTDLEELLVYCGYAANLYISIISAAAL</sequence>
<evidence type="ECO:0000313" key="3">
    <source>
        <dbReference type="Proteomes" id="UP000184240"/>
    </source>
</evidence>
<dbReference type="RefSeq" id="WP_072982981.1">
    <property type="nucleotide sequence ID" value="NZ_FQXT01000004.1"/>
</dbReference>
<dbReference type="AlphaFoldDB" id="A0A1M5YNM8"/>
<dbReference type="Proteomes" id="UP000290037">
    <property type="component" value="Unassembled WGS sequence"/>
</dbReference>
<keyword evidence="4" id="KW-1185">Reference proteome</keyword>
<proteinExistence type="predicted"/>
<reference evidence="3" key="2">
    <citation type="submission" date="2016-11" db="EMBL/GenBank/DDBJ databases">
        <authorList>
            <person name="Varghese N."/>
            <person name="Submissions S."/>
        </authorList>
    </citation>
    <scope>NUCLEOTIDE SEQUENCE [LARGE SCALE GENOMIC DNA]</scope>
    <source>
        <strain evidence="3">DSM 19859</strain>
    </source>
</reference>
<evidence type="ECO:0000313" key="1">
    <source>
        <dbReference type="EMBL" id="RXG29342.1"/>
    </source>
</evidence>
<organism evidence="2 3">
    <name type="scientific">Leeuwenhoekiella palythoae</name>
    <dbReference type="NCBI Taxonomy" id="573501"/>
    <lineage>
        <taxon>Bacteria</taxon>
        <taxon>Pseudomonadati</taxon>
        <taxon>Bacteroidota</taxon>
        <taxon>Flavobacteriia</taxon>
        <taxon>Flavobacteriales</taxon>
        <taxon>Flavobacteriaceae</taxon>
        <taxon>Leeuwenhoekiella</taxon>
    </lineage>
</organism>
<name>A0A1M5YNM8_9FLAO</name>
<accession>A0A1M5YNM8</accession>
<dbReference type="Proteomes" id="UP000184240">
    <property type="component" value="Unassembled WGS sequence"/>
</dbReference>
<evidence type="ECO:0000313" key="4">
    <source>
        <dbReference type="Proteomes" id="UP000290037"/>
    </source>
</evidence>
<dbReference type="OrthoDB" id="948713at2"/>
<dbReference type="STRING" id="573501.SAMN04487999_2164"/>
<dbReference type="EMBL" id="QOVN01000003">
    <property type="protein sequence ID" value="RXG29342.1"/>
    <property type="molecule type" value="Genomic_DNA"/>
</dbReference>
<protein>
    <submittedName>
        <fullName evidence="2">Uncharacterized protein</fullName>
    </submittedName>
</protein>
<gene>
    <name evidence="1" type="ORF">DSM01_1440</name>
    <name evidence="2" type="ORF">SAMN04487999_2164</name>
</gene>
<dbReference type="EMBL" id="FQXT01000004">
    <property type="protein sequence ID" value="SHI13454.1"/>
    <property type="molecule type" value="Genomic_DNA"/>
</dbReference>